<dbReference type="InterPro" id="IPR001781">
    <property type="entry name" value="Znf_LIM"/>
</dbReference>
<evidence type="ECO:0000313" key="7">
    <source>
        <dbReference type="EMBL" id="KAL1523319.1"/>
    </source>
</evidence>
<dbReference type="Proteomes" id="UP001515480">
    <property type="component" value="Unassembled WGS sequence"/>
</dbReference>
<dbReference type="PROSITE" id="PS00478">
    <property type="entry name" value="LIM_DOMAIN_1"/>
    <property type="match status" value="1"/>
</dbReference>
<keyword evidence="3 4" id="KW-0440">LIM domain</keyword>
<dbReference type="AlphaFoldDB" id="A0AB34JMZ6"/>
<accession>A0AB34JMZ6</accession>
<evidence type="ECO:0000259" key="6">
    <source>
        <dbReference type="PROSITE" id="PS50023"/>
    </source>
</evidence>
<dbReference type="PANTHER" id="PTHR24206">
    <property type="entry name" value="OS06G0237300 PROTEIN"/>
    <property type="match status" value="1"/>
</dbReference>
<dbReference type="EMBL" id="JBGBPQ010000006">
    <property type="protein sequence ID" value="KAL1523319.1"/>
    <property type="molecule type" value="Genomic_DNA"/>
</dbReference>
<dbReference type="PROSITE" id="PS00028">
    <property type="entry name" value="ZINC_FINGER_C2H2_1"/>
    <property type="match status" value="1"/>
</dbReference>
<sequence>MASPVPSLRSLCASFIDSAILNLDNAIDGLSLARAHELPSLAARAEAFIVDAWTPLIERHGLAALTDALGKERAEELCRHHEEMRAQVERNKLLGTVLPQPAPPLTAQGQPARWEASRRSAGSSSSPPPGEEKAASPLTPRGGGGRVFGGGGTKCCRCGTTVYRAEEVCAHARSFHKRCFRCRQCDASLTISSYQMDEDGTIFCRVHFAQVVSARGGTSRPVAAPTAMAESAADKSPPSDRGCACARCGKQVYMCEMATAKSHRFHQSCFRCTDCGIKLRVGNWELVDEQLVCYRHFEERQLAKMSSAAAE</sequence>
<gene>
    <name evidence="7" type="ORF">AB1Y20_018265</name>
</gene>
<feature type="region of interest" description="Disordered" evidence="5">
    <location>
        <begin position="97"/>
        <end position="145"/>
    </location>
</feature>
<feature type="domain" description="LIM zinc-binding" evidence="6">
    <location>
        <begin position="153"/>
        <end position="214"/>
    </location>
</feature>
<evidence type="ECO:0000256" key="4">
    <source>
        <dbReference type="PROSITE-ProRule" id="PRU00125"/>
    </source>
</evidence>
<keyword evidence="8" id="KW-1185">Reference proteome</keyword>
<organism evidence="7 8">
    <name type="scientific">Prymnesium parvum</name>
    <name type="common">Toxic golden alga</name>
    <dbReference type="NCBI Taxonomy" id="97485"/>
    <lineage>
        <taxon>Eukaryota</taxon>
        <taxon>Haptista</taxon>
        <taxon>Haptophyta</taxon>
        <taxon>Prymnesiophyceae</taxon>
        <taxon>Prymnesiales</taxon>
        <taxon>Prymnesiaceae</taxon>
        <taxon>Prymnesium</taxon>
    </lineage>
</organism>
<keyword evidence="2 4" id="KW-0862">Zinc</keyword>
<feature type="domain" description="LIM zinc-binding" evidence="6">
    <location>
        <begin position="243"/>
        <end position="303"/>
    </location>
</feature>
<protein>
    <recommendedName>
        <fullName evidence="6">LIM zinc-binding domain-containing protein</fullName>
    </recommendedName>
</protein>
<dbReference type="Gene3D" id="2.10.110.10">
    <property type="entry name" value="Cysteine Rich Protein"/>
    <property type="match status" value="2"/>
</dbReference>
<keyword evidence="1 4" id="KW-0479">Metal-binding</keyword>
<dbReference type="InterPro" id="IPR013087">
    <property type="entry name" value="Znf_C2H2_type"/>
</dbReference>
<evidence type="ECO:0000313" key="8">
    <source>
        <dbReference type="Proteomes" id="UP001515480"/>
    </source>
</evidence>
<dbReference type="Pfam" id="PF00412">
    <property type="entry name" value="LIM"/>
    <property type="match status" value="2"/>
</dbReference>
<evidence type="ECO:0000256" key="1">
    <source>
        <dbReference type="ARBA" id="ARBA00022723"/>
    </source>
</evidence>
<dbReference type="SUPFAM" id="SSF57716">
    <property type="entry name" value="Glucocorticoid receptor-like (DNA-binding domain)"/>
    <property type="match status" value="2"/>
</dbReference>
<evidence type="ECO:0000256" key="2">
    <source>
        <dbReference type="ARBA" id="ARBA00022833"/>
    </source>
</evidence>
<proteinExistence type="predicted"/>
<comment type="caution">
    <text evidence="7">The sequence shown here is derived from an EMBL/GenBank/DDBJ whole genome shotgun (WGS) entry which is preliminary data.</text>
</comment>
<evidence type="ECO:0000256" key="5">
    <source>
        <dbReference type="SAM" id="MobiDB-lite"/>
    </source>
</evidence>
<dbReference type="PROSITE" id="PS50023">
    <property type="entry name" value="LIM_DOMAIN_2"/>
    <property type="match status" value="2"/>
</dbReference>
<evidence type="ECO:0000256" key="3">
    <source>
        <dbReference type="ARBA" id="ARBA00023038"/>
    </source>
</evidence>
<reference evidence="7 8" key="1">
    <citation type="journal article" date="2024" name="Science">
        <title>Giant polyketide synthase enzymes in the biosynthesis of giant marine polyether toxins.</title>
        <authorList>
            <person name="Fallon T.R."/>
            <person name="Shende V.V."/>
            <person name="Wierzbicki I.H."/>
            <person name="Pendleton A.L."/>
            <person name="Watervoot N.F."/>
            <person name="Auber R.P."/>
            <person name="Gonzalez D.J."/>
            <person name="Wisecaver J.H."/>
            <person name="Moore B.S."/>
        </authorList>
    </citation>
    <scope>NUCLEOTIDE SEQUENCE [LARGE SCALE GENOMIC DNA]</scope>
    <source>
        <strain evidence="7 8">12B1</strain>
    </source>
</reference>
<name>A0AB34JMZ6_PRYPA</name>
<dbReference type="SMART" id="SM00132">
    <property type="entry name" value="LIM"/>
    <property type="match status" value="2"/>
</dbReference>
<dbReference type="GO" id="GO:0046872">
    <property type="term" value="F:metal ion binding"/>
    <property type="evidence" value="ECO:0007669"/>
    <property type="project" value="UniProtKB-KW"/>
</dbReference>